<organism evidence="12 13">
    <name type="scientific">Ramlibacter ginsenosidimutans</name>
    <dbReference type="NCBI Taxonomy" id="502333"/>
    <lineage>
        <taxon>Bacteria</taxon>
        <taxon>Pseudomonadati</taxon>
        <taxon>Pseudomonadota</taxon>
        <taxon>Betaproteobacteria</taxon>
        <taxon>Burkholderiales</taxon>
        <taxon>Comamonadaceae</taxon>
        <taxon>Ramlibacter</taxon>
    </lineage>
</organism>
<evidence type="ECO:0000256" key="2">
    <source>
        <dbReference type="ARBA" id="ARBA00022448"/>
    </source>
</evidence>
<feature type="transmembrane region" description="Helical" evidence="9">
    <location>
        <begin position="136"/>
        <end position="156"/>
    </location>
</feature>
<name>A0A934WPM1_9BURK</name>
<evidence type="ECO:0000256" key="3">
    <source>
        <dbReference type="ARBA" id="ARBA00022475"/>
    </source>
</evidence>
<dbReference type="Pfam" id="PF06808">
    <property type="entry name" value="DctM"/>
    <property type="match status" value="1"/>
</dbReference>
<dbReference type="InterPro" id="IPR010656">
    <property type="entry name" value="DctM"/>
</dbReference>
<evidence type="ECO:0000259" key="11">
    <source>
        <dbReference type="Pfam" id="PF06808"/>
    </source>
</evidence>
<feature type="transmembrane region" description="Helical" evidence="9">
    <location>
        <begin position="33"/>
        <end position="51"/>
    </location>
</feature>
<proteinExistence type="predicted"/>
<feature type="transmembrane region" description="Helical" evidence="9">
    <location>
        <begin position="610"/>
        <end position="628"/>
    </location>
</feature>
<gene>
    <name evidence="12" type="ORF">JJB11_20830</name>
</gene>
<comment type="caution">
    <text evidence="12">The sequence shown here is derived from an EMBL/GenBank/DDBJ whole genome shotgun (WGS) entry which is preliminary data.</text>
</comment>
<evidence type="ECO:0000313" key="12">
    <source>
        <dbReference type="EMBL" id="MBK6008553.1"/>
    </source>
</evidence>
<keyword evidence="4 8" id="KW-0997">Cell inner membrane</keyword>
<accession>A0A934WPM1</accession>
<feature type="transmembrane region" description="Helical" evidence="9">
    <location>
        <begin position="280"/>
        <end position="311"/>
    </location>
</feature>
<sequence length="702" mass="75150">MISSNPPASLPEAAVRGRVGRFFSSALDHLEEWLIASLIAVATAIVFVAVVHRYGTGLSIDFAKWLEAHGAAAAAPPFRAIFGWLSARDLSWAQELCIYLFIWMAKFGAAYGVRTGIHVGVDVLVMRMEPAKAKKVILFGLLAGAFFTATIVNFGLHFVAGVWNSGSRSNDLEAPMWFVYLAIPLGSGLMCFRFLQVAWHFWRTGGLPRHDSAHVEGVDESQAQAEAVPPPVQADAPARGAPGKGRISSWALIALPFALLAFGLMGKYGIVHLGGGLRSFIVFALLISLMLTGMPISIALGLTVLSFMFMLSDVSLDSVAMKLFTGIENFEIMAIPFFILAGNFLTHGGVARRMINFATSMVGHWHGGLGLSAVLACALFAAVSGSSPATVVAIGSVLMPAMVAQGYPPRFGAGVVTTSGALGILIPPSIAMVLFSVSTNTSVGKLFIAGIVPGVVLATMLGITTWYRAWRFGYPRMERSSWSARVRAGRESMWGLLLIVIVIGGIYTGIFTPTEAAAVSAVYAFLIAVFVYKDLRLADVPRVLLTSANMSAMLLYIITNAVLFSFLMTSEQIPQAMAAWMVDRGLGAVGFLLVVNVMLLLAGNVMEPSSIILIMAPILFPVAVQLGIDPIHFGILMTVNMEVGMCHPPVGLNLYVASGIAKMGITELTVAVWPWLLTMLVFLGLITYVPEISLFLPRLLGM</sequence>
<dbReference type="Pfam" id="PF04290">
    <property type="entry name" value="DctQ"/>
    <property type="match status" value="1"/>
</dbReference>
<evidence type="ECO:0000256" key="1">
    <source>
        <dbReference type="ARBA" id="ARBA00004429"/>
    </source>
</evidence>
<dbReference type="GO" id="GO:0022857">
    <property type="term" value="F:transmembrane transporter activity"/>
    <property type="evidence" value="ECO:0007669"/>
    <property type="project" value="UniProtKB-UniRule"/>
</dbReference>
<keyword evidence="7 9" id="KW-0472">Membrane</keyword>
<protein>
    <submittedName>
        <fullName evidence="12">TRAP transporter large permease subunit</fullName>
    </submittedName>
</protein>
<evidence type="ECO:0000313" key="13">
    <source>
        <dbReference type="Proteomes" id="UP000630528"/>
    </source>
</evidence>
<keyword evidence="5 9" id="KW-0812">Transmembrane</keyword>
<feature type="transmembrane region" description="Helical" evidence="9">
    <location>
        <begin position="586"/>
        <end position="603"/>
    </location>
</feature>
<feature type="transmembrane region" description="Helical" evidence="9">
    <location>
        <begin position="672"/>
        <end position="696"/>
    </location>
</feature>
<dbReference type="InterPro" id="IPR004681">
    <property type="entry name" value="TRAP_DctM"/>
</dbReference>
<evidence type="ECO:0000256" key="7">
    <source>
        <dbReference type="ARBA" id="ARBA00023136"/>
    </source>
</evidence>
<feature type="domain" description="TRAP C4-dicarboxylate transport system permease DctM subunit" evidence="11">
    <location>
        <begin position="283"/>
        <end position="692"/>
    </location>
</feature>
<evidence type="ECO:0000256" key="8">
    <source>
        <dbReference type="RuleBase" id="RU369079"/>
    </source>
</evidence>
<dbReference type="GO" id="GO:0005886">
    <property type="term" value="C:plasma membrane"/>
    <property type="evidence" value="ECO:0007669"/>
    <property type="project" value="UniProtKB-SubCell"/>
</dbReference>
<feature type="transmembrane region" description="Helical" evidence="9">
    <location>
        <begin position="332"/>
        <end position="351"/>
    </location>
</feature>
<keyword evidence="13" id="KW-1185">Reference proteome</keyword>
<feature type="transmembrane region" description="Helical" evidence="9">
    <location>
        <begin position="371"/>
        <end position="399"/>
    </location>
</feature>
<evidence type="ECO:0000256" key="4">
    <source>
        <dbReference type="ARBA" id="ARBA00022519"/>
    </source>
</evidence>
<feature type="transmembrane region" description="Helical" evidence="9">
    <location>
        <begin position="176"/>
        <end position="195"/>
    </location>
</feature>
<feature type="transmembrane region" description="Helical" evidence="9">
    <location>
        <begin position="249"/>
        <end position="268"/>
    </location>
</feature>
<keyword evidence="2 8" id="KW-0813">Transport</keyword>
<dbReference type="NCBIfam" id="TIGR00786">
    <property type="entry name" value="dctM"/>
    <property type="match status" value="1"/>
</dbReference>
<keyword evidence="6 9" id="KW-1133">Transmembrane helix</keyword>
<feature type="transmembrane region" description="Helical" evidence="9">
    <location>
        <begin position="447"/>
        <end position="470"/>
    </location>
</feature>
<feature type="transmembrane region" description="Helical" evidence="9">
    <location>
        <begin position="411"/>
        <end position="435"/>
    </location>
</feature>
<comment type="subcellular location">
    <subcellularLocation>
        <location evidence="1 8">Cell inner membrane</location>
        <topology evidence="1 8">Multi-pass membrane protein</topology>
    </subcellularLocation>
</comment>
<feature type="transmembrane region" description="Helical" evidence="9">
    <location>
        <begin position="516"/>
        <end position="532"/>
    </location>
</feature>
<dbReference type="AlphaFoldDB" id="A0A934WPM1"/>
<evidence type="ECO:0000259" key="10">
    <source>
        <dbReference type="Pfam" id="PF04290"/>
    </source>
</evidence>
<keyword evidence="3" id="KW-1003">Cell membrane</keyword>
<reference evidence="12" key="2">
    <citation type="submission" date="2021-01" db="EMBL/GenBank/DDBJ databases">
        <authorList>
            <person name="Kang M."/>
        </authorList>
    </citation>
    <scope>NUCLEOTIDE SEQUENCE</scope>
    <source>
        <strain evidence="12">KACC 17527</strain>
    </source>
</reference>
<comment type="function">
    <text evidence="8">Part of the tripartite ATP-independent periplasmic (TRAP) transport system.</text>
</comment>
<dbReference type="Proteomes" id="UP000630528">
    <property type="component" value="Unassembled WGS sequence"/>
</dbReference>
<dbReference type="PANTHER" id="PTHR33362:SF5">
    <property type="entry name" value="C4-DICARBOXYLATE TRAP TRANSPORTER LARGE PERMEASE PROTEIN DCTM"/>
    <property type="match status" value="1"/>
</dbReference>
<feature type="domain" description="Tripartite ATP-independent periplasmic transporters DctQ component" evidence="10">
    <location>
        <begin position="88"/>
        <end position="203"/>
    </location>
</feature>
<evidence type="ECO:0000256" key="5">
    <source>
        <dbReference type="ARBA" id="ARBA00022692"/>
    </source>
</evidence>
<evidence type="ECO:0000256" key="6">
    <source>
        <dbReference type="ARBA" id="ARBA00022989"/>
    </source>
</evidence>
<feature type="transmembrane region" description="Helical" evidence="9">
    <location>
        <begin position="544"/>
        <end position="566"/>
    </location>
</feature>
<dbReference type="EMBL" id="JAEPWM010000010">
    <property type="protein sequence ID" value="MBK6008553.1"/>
    <property type="molecule type" value="Genomic_DNA"/>
</dbReference>
<reference evidence="12" key="1">
    <citation type="journal article" date="2012" name="J. Microbiol. Biotechnol.">
        <title>Ramlibacter ginsenosidimutans sp. nov., with ginsenoside-converting activity.</title>
        <authorList>
            <person name="Wang L."/>
            <person name="An D.S."/>
            <person name="Kim S.G."/>
            <person name="Jin F.X."/>
            <person name="Kim S.C."/>
            <person name="Lee S.T."/>
            <person name="Im W.T."/>
        </authorList>
    </citation>
    <scope>NUCLEOTIDE SEQUENCE</scope>
    <source>
        <strain evidence="12">KACC 17527</strain>
    </source>
</reference>
<dbReference type="PANTHER" id="PTHR33362">
    <property type="entry name" value="SIALIC ACID TRAP TRANSPORTER PERMEASE PROTEIN SIAT-RELATED"/>
    <property type="match status" value="1"/>
</dbReference>
<dbReference type="InterPro" id="IPR055348">
    <property type="entry name" value="DctQ"/>
</dbReference>
<feature type="transmembrane region" description="Helical" evidence="9">
    <location>
        <begin position="491"/>
        <end position="510"/>
    </location>
</feature>
<evidence type="ECO:0000256" key="9">
    <source>
        <dbReference type="SAM" id="Phobius"/>
    </source>
</evidence>